<feature type="disulfide bond" evidence="8">
    <location>
        <begin position="56"/>
        <end position="71"/>
    </location>
</feature>
<feature type="domain" description="TNFR-Cys" evidence="9">
    <location>
        <begin position="55"/>
        <end position="96"/>
    </location>
</feature>
<protein>
    <recommendedName>
        <fullName evidence="9">TNFR-Cys domain-containing protein</fullName>
    </recommendedName>
</protein>
<evidence type="ECO:0000256" key="1">
    <source>
        <dbReference type="ARBA" id="ARBA00004613"/>
    </source>
</evidence>
<dbReference type="PROSITE" id="PS50330">
    <property type="entry name" value="UIM"/>
    <property type="match status" value="1"/>
</dbReference>
<dbReference type="PANTHER" id="PTHR23097">
    <property type="entry name" value="TUMOR NECROSIS FACTOR RECEPTOR SUPERFAMILY MEMBER"/>
    <property type="match status" value="1"/>
</dbReference>
<dbReference type="InterPro" id="IPR052459">
    <property type="entry name" value="TNFRSF_decoy_receptor"/>
</dbReference>
<keyword evidence="7" id="KW-0325">Glycoprotein</keyword>
<evidence type="ECO:0000256" key="8">
    <source>
        <dbReference type="PROSITE-ProRule" id="PRU00206"/>
    </source>
</evidence>
<feature type="disulfide bond" evidence="8">
    <location>
        <begin position="78"/>
        <end position="96"/>
    </location>
</feature>
<keyword evidence="2" id="KW-0964">Secreted</keyword>
<evidence type="ECO:0000256" key="5">
    <source>
        <dbReference type="ARBA" id="ARBA00022737"/>
    </source>
</evidence>
<sequence length="393" mass="44426">MLLVFSFCGASREVSPPTYEHRDPVTSKVYQCEQCPPGTAVLQHCGRDTPTACGPCPEGHFSEHWHWGKACQRCTAVCKEQQLVQRECTRTHDRLCECAPGYHLEVEFCVKHTLCPPGSGATTLGTPEGDTECERCARGFFSGRFSATEPCEPHRNCSRLGLRTLSPGTAERNSVCEHDDRPIAPECFQQDLQCHTDVMLCEEVILQFLSSLHFLSALPLHTVAASLPGRKLDSTSVEQVNKTCSPKQQVLQLLILWRERNKHHRRLFGITKGVKHCEKVVSRSSAFRKTTLSDLQMMTDSLPGAKVREEDVRAAMESCQPQQYLLKVLYLWKTQNEEQDLAKALALSLRELRTRGAPSHLLRSMRRLNTLFNTSSIRKLYKNIFLNIILDKC</sequence>
<evidence type="ECO:0000256" key="3">
    <source>
        <dbReference type="ARBA" id="ARBA00022703"/>
    </source>
</evidence>
<dbReference type="Gene3D" id="2.10.50.10">
    <property type="entry name" value="Tumor Necrosis Factor Receptor, subunit A, domain 2"/>
    <property type="match status" value="2"/>
</dbReference>
<dbReference type="Pfam" id="PF00020">
    <property type="entry name" value="TNFR_c6"/>
    <property type="match status" value="1"/>
</dbReference>
<keyword evidence="5" id="KW-0677">Repeat</keyword>
<evidence type="ECO:0000259" key="9">
    <source>
        <dbReference type="PROSITE" id="PS50050"/>
    </source>
</evidence>
<dbReference type="Proteomes" id="UP001044222">
    <property type="component" value="Chromosome 9"/>
</dbReference>
<dbReference type="PRINTS" id="PR01975">
    <property type="entry name" value="TNFACTORR11B"/>
</dbReference>
<dbReference type="InterPro" id="IPR001368">
    <property type="entry name" value="TNFR/NGFR_Cys_rich_reg"/>
</dbReference>
<evidence type="ECO:0000256" key="7">
    <source>
        <dbReference type="ARBA" id="ARBA00023180"/>
    </source>
</evidence>
<dbReference type="PANTHER" id="PTHR23097:SF90">
    <property type="entry name" value="TUMOR NECROSIS FACTOR RECEPTOR SUPERFAMILY MEMBER 11B"/>
    <property type="match status" value="1"/>
</dbReference>
<keyword evidence="3" id="KW-0053">Apoptosis</keyword>
<gene>
    <name evidence="10" type="ORF">ANANG_G00177640</name>
</gene>
<comment type="caution">
    <text evidence="8">Lacks conserved residue(s) required for the propagation of feature annotation.</text>
</comment>
<keyword evidence="11" id="KW-1185">Reference proteome</keyword>
<dbReference type="GO" id="GO:0005576">
    <property type="term" value="C:extracellular region"/>
    <property type="evidence" value="ECO:0007669"/>
    <property type="project" value="UniProtKB-SubCell"/>
</dbReference>
<evidence type="ECO:0000256" key="2">
    <source>
        <dbReference type="ARBA" id="ARBA00022525"/>
    </source>
</evidence>
<dbReference type="InterPro" id="IPR003903">
    <property type="entry name" value="UIM_dom"/>
</dbReference>
<evidence type="ECO:0000313" key="10">
    <source>
        <dbReference type="EMBL" id="KAG5842437.1"/>
    </source>
</evidence>
<dbReference type="InterPro" id="IPR057633">
    <property type="entry name" value="Death_TNF11B"/>
</dbReference>
<evidence type="ECO:0000313" key="11">
    <source>
        <dbReference type="Proteomes" id="UP001044222"/>
    </source>
</evidence>
<keyword evidence="4" id="KW-0732">Signal</keyword>
<dbReference type="GO" id="GO:0006915">
    <property type="term" value="P:apoptotic process"/>
    <property type="evidence" value="ECO:0007669"/>
    <property type="project" value="UniProtKB-KW"/>
</dbReference>
<keyword evidence="6 8" id="KW-1015">Disulfide bond</keyword>
<dbReference type="InterPro" id="IPR017371">
    <property type="entry name" value="TNFR_11B"/>
</dbReference>
<evidence type="ECO:0000256" key="4">
    <source>
        <dbReference type="ARBA" id="ARBA00022729"/>
    </source>
</evidence>
<dbReference type="PROSITE" id="PS50050">
    <property type="entry name" value="TNFR_NGFR_2"/>
    <property type="match status" value="1"/>
</dbReference>
<dbReference type="SMART" id="SM00208">
    <property type="entry name" value="TNFR"/>
    <property type="match status" value="4"/>
</dbReference>
<proteinExistence type="predicted"/>
<comment type="subcellular location">
    <subcellularLocation>
        <location evidence="1">Secreted</location>
    </subcellularLocation>
</comment>
<dbReference type="EMBL" id="JAFIRN010000009">
    <property type="protein sequence ID" value="KAG5842437.1"/>
    <property type="molecule type" value="Genomic_DNA"/>
</dbReference>
<name>A0A9D3M6D3_ANGAN</name>
<organism evidence="10 11">
    <name type="scientific">Anguilla anguilla</name>
    <name type="common">European freshwater eel</name>
    <name type="synonym">Muraena anguilla</name>
    <dbReference type="NCBI Taxonomy" id="7936"/>
    <lineage>
        <taxon>Eukaryota</taxon>
        <taxon>Metazoa</taxon>
        <taxon>Chordata</taxon>
        <taxon>Craniata</taxon>
        <taxon>Vertebrata</taxon>
        <taxon>Euteleostomi</taxon>
        <taxon>Actinopterygii</taxon>
        <taxon>Neopterygii</taxon>
        <taxon>Teleostei</taxon>
        <taxon>Anguilliformes</taxon>
        <taxon>Anguillidae</taxon>
        <taxon>Anguilla</taxon>
    </lineage>
</organism>
<dbReference type="AlphaFoldDB" id="A0A9D3M6D3"/>
<reference evidence="10" key="1">
    <citation type="submission" date="2021-01" db="EMBL/GenBank/DDBJ databases">
        <title>A chromosome-scale assembly of European eel, Anguilla anguilla.</title>
        <authorList>
            <person name="Henkel C."/>
            <person name="Jong-Raadsen S.A."/>
            <person name="Dufour S."/>
            <person name="Weltzien F.-A."/>
            <person name="Palstra A.P."/>
            <person name="Pelster B."/>
            <person name="Spaink H.P."/>
            <person name="Van Den Thillart G.E."/>
            <person name="Jansen H."/>
            <person name="Zahm M."/>
            <person name="Klopp C."/>
            <person name="Cedric C."/>
            <person name="Louis A."/>
            <person name="Berthelot C."/>
            <person name="Parey E."/>
            <person name="Roest Crollius H."/>
            <person name="Montfort J."/>
            <person name="Robinson-Rechavi M."/>
            <person name="Bucao C."/>
            <person name="Bouchez O."/>
            <person name="Gislard M."/>
            <person name="Lluch J."/>
            <person name="Milhes M."/>
            <person name="Lampietro C."/>
            <person name="Lopez Roques C."/>
            <person name="Donnadieu C."/>
            <person name="Braasch I."/>
            <person name="Desvignes T."/>
            <person name="Postlethwait J."/>
            <person name="Bobe J."/>
            <person name="Guiguen Y."/>
            <person name="Dirks R."/>
        </authorList>
    </citation>
    <scope>NUCLEOTIDE SEQUENCE</scope>
    <source>
        <strain evidence="10">Tag_6206</strain>
        <tissue evidence="10">Liver</tissue>
    </source>
</reference>
<accession>A0A9D3M6D3</accession>
<dbReference type="SUPFAM" id="SSF57586">
    <property type="entry name" value="TNF receptor-like"/>
    <property type="match status" value="2"/>
</dbReference>
<dbReference type="Pfam" id="PF23630">
    <property type="entry name" value="Death_TNFRSF11B"/>
    <property type="match status" value="2"/>
</dbReference>
<comment type="caution">
    <text evidence="10">The sequence shown here is derived from an EMBL/GenBank/DDBJ whole genome shotgun (WGS) entry which is preliminary data.</text>
</comment>
<evidence type="ECO:0000256" key="6">
    <source>
        <dbReference type="ARBA" id="ARBA00023157"/>
    </source>
</evidence>
<feature type="repeat" description="TNFR-Cys" evidence="8">
    <location>
        <begin position="55"/>
        <end position="96"/>
    </location>
</feature>